<dbReference type="InterPro" id="IPR029063">
    <property type="entry name" value="SAM-dependent_MTases_sf"/>
</dbReference>
<dbReference type="InterPro" id="IPR020596">
    <property type="entry name" value="rRNA_Ade_Mease_Trfase_CS"/>
</dbReference>
<keyword evidence="3 5" id="KW-0949">S-adenosyl-L-methionine</keyword>
<dbReference type="AlphaFoldDB" id="A0A2S9IYI8"/>
<dbReference type="GO" id="GO:0003723">
    <property type="term" value="F:RNA binding"/>
    <property type="evidence" value="ECO:0007669"/>
    <property type="project" value="UniProtKB-UniRule"/>
</dbReference>
<keyword evidence="4 5" id="KW-0694">RNA-binding</keyword>
<dbReference type="OrthoDB" id="9786598at2"/>
<dbReference type="CDD" id="cd02440">
    <property type="entry name" value="AdoMet_MTases"/>
    <property type="match status" value="1"/>
</dbReference>
<dbReference type="EMBL" id="PVBQ01000019">
    <property type="protein sequence ID" value="PRD45585.1"/>
    <property type="molecule type" value="Genomic_DNA"/>
</dbReference>
<evidence type="ECO:0000256" key="5">
    <source>
        <dbReference type="PROSITE-ProRule" id="PRU01026"/>
    </source>
</evidence>
<evidence type="ECO:0000313" key="8">
    <source>
        <dbReference type="Proteomes" id="UP000239711"/>
    </source>
</evidence>
<dbReference type="RefSeq" id="WP_105718386.1">
    <property type="nucleotide sequence ID" value="NZ_PVBQ01000019.1"/>
</dbReference>
<accession>A0A2S9IYI8</accession>
<feature type="domain" description="Ribosomal RNA adenine methylase transferase N-terminal" evidence="6">
    <location>
        <begin position="21"/>
        <end position="186"/>
    </location>
</feature>
<comment type="similarity">
    <text evidence="5">Belongs to the class I-like SAM-binding methyltransferase superfamily. rRNA adenine N(6)-methyltransferase family.</text>
</comment>
<evidence type="ECO:0000256" key="3">
    <source>
        <dbReference type="ARBA" id="ARBA00022691"/>
    </source>
</evidence>
<organism evidence="7 8">
    <name type="scientific">Sphingobacterium haloxyli</name>
    <dbReference type="NCBI Taxonomy" id="2100533"/>
    <lineage>
        <taxon>Bacteria</taxon>
        <taxon>Pseudomonadati</taxon>
        <taxon>Bacteroidota</taxon>
        <taxon>Sphingobacteriia</taxon>
        <taxon>Sphingobacteriales</taxon>
        <taxon>Sphingobacteriaceae</taxon>
        <taxon>Sphingobacterium</taxon>
    </lineage>
</organism>
<evidence type="ECO:0000256" key="4">
    <source>
        <dbReference type="ARBA" id="ARBA00022884"/>
    </source>
</evidence>
<dbReference type="InterPro" id="IPR023165">
    <property type="entry name" value="rRNA_Ade_diMease-like_C"/>
</dbReference>
<dbReference type="GO" id="GO:0000179">
    <property type="term" value="F:rRNA (adenine-N6,N6-)-dimethyltransferase activity"/>
    <property type="evidence" value="ECO:0007669"/>
    <property type="project" value="UniProtKB-UniRule"/>
</dbReference>
<dbReference type="PROSITE" id="PS01131">
    <property type="entry name" value="RRNA_A_DIMETH"/>
    <property type="match status" value="1"/>
</dbReference>
<evidence type="ECO:0000259" key="6">
    <source>
        <dbReference type="SMART" id="SM00650"/>
    </source>
</evidence>
<dbReference type="Pfam" id="PF00398">
    <property type="entry name" value="RrnaAD"/>
    <property type="match status" value="1"/>
</dbReference>
<feature type="binding site" evidence="5">
    <location>
        <position position="103"/>
    </location>
    <ligand>
        <name>S-adenosyl-L-methionine</name>
        <dbReference type="ChEBI" id="CHEBI:59789"/>
    </ligand>
</feature>
<dbReference type="InterPro" id="IPR020598">
    <property type="entry name" value="rRNA_Ade_methylase_Trfase_N"/>
</dbReference>
<reference evidence="7 8" key="1">
    <citation type="submission" date="2018-02" db="EMBL/GenBank/DDBJ databases">
        <title>The draft genome of Sphingobacterium sp. 5JN-11.</title>
        <authorList>
            <person name="Liu L."/>
            <person name="Li L."/>
            <person name="Liang L."/>
            <person name="Zhang X."/>
            <person name="Wang T."/>
        </authorList>
    </citation>
    <scope>NUCLEOTIDE SEQUENCE [LARGE SCALE GENOMIC DNA]</scope>
    <source>
        <strain evidence="7 8">5JN-11</strain>
    </source>
</reference>
<keyword evidence="8" id="KW-1185">Reference proteome</keyword>
<proteinExistence type="inferred from homology"/>
<dbReference type="SMART" id="SM00650">
    <property type="entry name" value="rADc"/>
    <property type="match status" value="1"/>
</dbReference>
<feature type="binding site" evidence="5">
    <location>
        <position position="87"/>
    </location>
    <ligand>
        <name>S-adenosyl-L-methionine</name>
        <dbReference type="ChEBI" id="CHEBI:59789"/>
    </ligand>
</feature>
<protein>
    <submittedName>
        <fullName evidence="7">rRNA adenine methyltransferase</fullName>
    </submittedName>
</protein>
<feature type="binding site" evidence="5">
    <location>
        <position position="16"/>
    </location>
    <ligand>
        <name>S-adenosyl-L-methionine</name>
        <dbReference type="ChEBI" id="CHEBI:59789"/>
    </ligand>
</feature>
<evidence type="ECO:0000313" key="7">
    <source>
        <dbReference type="EMBL" id="PRD45585.1"/>
    </source>
</evidence>
<dbReference type="PANTHER" id="PTHR11727:SF7">
    <property type="entry name" value="DIMETHYLADENOSINE TRANSFERASE-RELATED"/>
    <property type="match status" value="1"/>
</dbReference>
<feature type="binding site" evidence="5">
    <location>
        <position position="62"/>
    </location>
    <ligand>
        <name>S-adenosyl-L-methionine</name>
        <dbReference type="ChEBI" id="CHEBI:59789"/>
    </ligand>
</feature>
<evidence type="ECO:0000256" key="2">
    <source>
        <dbReference type="ARBA" id="ARBA00022679"/>
    </source>
</evidence>
<dbReference type="Proteomes" id="UP000239711">
    <property type="component" value="Unassembled WGS sequence"/>
</dbReference>
<keyword evidence="2 5" id="KW-0808">Transferase</keyword>
<sequence length="270" mass="31277">MKKRSLPVRFTGQHFTIDTILIKDAIRLADVQKKDIVLDIGAGSGFLTAHLVKHSTNVIAIENDNRLVSELRSKFRTNKNVVIAGVDYRKFLVPQKSFKVVSNIPFALTSEILKSLMYTNIEFFNQGCVIMQLEPAQKLVRKKYFNPHIVFYHTFFELRVVYELNPESFMPPPTVKSALVKISKKKCMNNIGVVMKEKYLSFLYFMMKFSDFPSRTVLKKLFRKQQVRDLEERYGLALDNPICFMSAEQFLGCFTTMLTLVPTDYHPNHI</sequence>
<evidence type="ECO:0000256" key="1">
    <source>
        <dbReference type="ARBA" id="ARBA00022603"/>
    </source>
</evidence>
<gene>
    <name evidence="7" type="ORF">C5745_17910</name>
</gene>
<name>A0A2S9IYI8_9SPHI</name>
<dbReference type="PANTHER" id="PTHR11727">
    <property type="entry name" value="DIMETHYLADENOSINE TRANSFERASE"/>
    <property type="match status" value="1"/>
</dbReference>
<dbReference type="Gene3D" id="1.10.8.100">
    <property type="entry name" value="Ribosomal RNA adenine dimethylase-like, domain 2"/>
    <property type="match status" value="1"/>
</dbReference>
<dbReference type="Gene3D" id="3.40.50.150">
    <property type="entry name" value="Vaccinia Virus protein VP39"/>
    <property type="match status" value="1"/>
</dbReference>
<feature type="binding site" evidence="5">
    <location>
        <position position="41"/>
    </location>
    <ligand>
        <name>S-adenosyl-L-methionine</name>
        <dbReference type="ChEBI" id="CHEBI:59789"/>
    </ligand>
</feature>
<dbReference type="SUPFAM" id="SSF53335">
    <property type="entry name" value="S-adenosyl-L-methionine-dependent methyltransferases"/>
    <property type="match status" value="1"/>
</dbReference>
<keyword evidence="1 5" id="KW-0489">Methyltransferase</keyword>
<comment type="caution">
    <text evidence="7">The sequence shown here is derived from an EMBL/GenBank/DDBJ whole genome shotgun (WGS) entry which is preliminary data.</text>
</comment>
<feature type="binding site" evidence="5">
    <location>
        <position position="14"/>
    </location>
    <ligand>
        <name>S-adenosyl-L-methionine</name>
        <dbReference type="ChEBI" id="CHEBI:59789"/>
    </ligand>
</feature>
<dbReference type="PROSITE" id="PS51689">
    <property type="entry name" value="SAM_RNA_A_N6_MT"/>
    <property type="match status" value="1"/>
</dbReference>
<dbReference type="InterPro" id="IPR001737">
    <property type="entry name" value="KsgA/Erm"/>
</dbReference>